<dbReference type="Pfam" id="PF00520">
    <property type="entry name" value="Ion_trans"/>
    <property type="match status" value="1"/>
</dbReference>
<dbReference type="GO" id="GO:0008076">
    <property type="term" value="C:voltage-gated potassium channel complex"/>
    <property type="evidence" value="ECO:0007669"/>
    <property type="project" value="InterPro"/>
</dbReference>
<evidence type="ECO:0000313" key="14">
    <source>
        <dbReference type="Proteomes" id="UP000278807"/>
    </source>
</evidence>
<proteinExistence type="predicted"/>
<evidence type="ECO:0000256" key="10">
    <source>
        <dbReference type="ARBA" id="ARBA00023303"/>
    </source>
</evidence>
<reference evidence="13 14" key="2">
    <citation type="submission" date="2018-11" db="EMBL/GenBank/DDBJ databases">
        <authorList>
            <consortium name="Pathogen Informatics"/>
        </authorList>
    </citation>
    <scope>NUCLEOTIDE SEQUENCE [LARGE SCALE GENOMIC DNA]</scope>
</reference>
<protein>
    <submittedName>
        <fullName evidence="15">Ion_trans domain-containing protein</fullName>
    </submittedName>
</protein>
<evidence type="ECO:0000256" key="1">
    <source>
        <dbReference type="ARBA" id="ARBA00004141"/>
    </source>
</evidence>
<dbReference type="EMBL" id="UZAE01015002">
    <property type="protein sequence ID" value="VDO14990.1"/>
    <property type="molecule type" value="Genomic_DNA"/>
</dbReference>
<evidence type="ECO:0000256" key="11">
    <source>
        <dbReference type="SAM" id="Phobius"/>
    </source>
</evidence>
<keyword evidence="2" id="KW-0813">Transport</keyword>
<dbReference type="GO" id="GO:0001508">
    <property type="term" value="P:action potential"/>
    <property type="evidence" value="ECO:0007669"/>
    <property type="project" value="TreeGrafter"/>
</dbReference>
<evidence type="ECO:0000256" key="5">
    <source>
        <dbReference type="ARBA" id="ARBA00022826"/>
    </source>
</evidence>
<evidence type="ECO:0000259" key="12">
    <source>
        <dbReference type="Pfam" id="PF00520"/>
    </source>
</evidence>
<evidence type="ECO:0000256" key="6">
    <source>
        <dbReference type="ARBA" id="ARBA00022958"/>
    </source>
</evidence>
<sequence>MGSLCVSADNYGDMVPKTIMGQLIGGTCALSGVLVIALPVPFIVSNFSRIYHQGQRADKRRAQMNENLKQLYSDEVEDLKNGIRLNADVLSYLKSVTKLEGPLTVSD</sequence>
<feature type="transmembrane region" description="Helical" evidence="11">
    <location>
        <begin position="20"/>
        <end position="44"/>
    </location>
</feature>
<dbReference type="InterPro" id="IPR028325">
    <property type="entry name" value="VG_K_chnl"/>
</dbReference>
<evidence type="ECO:0000256" key="8">
    <source>
        <dbReference type="ARBA" id="ARBA00023065"/>
    </source>
</evidence>
<evidence type="ECO:0000256" key="2">
    <source>
        <dbReference type="ARBA" id="ARBA00022448"/>
    </source>
</evidence>
<keyword evidence="6" id="KW-0630">Potassium</keyword>
<evidence type="ECO:0000256" key="7">
    <source>
        <dbReference type="ARBA" id="ARBA00022989"/>
    </source>
</evidence>
<dbReference type="InterPro" id="IPR005821">
    <property type="entry name" value="Ion_trans_dom"/>
</dbReference>
<keyword evidence="14" id="KW-1185">Reference proteome</keyword>
<gene>
    <name evidence="13" type="ORF">HNAJ_LOCUS13115</name>
</gene>
<dbReference type="STRING" id="102285.A0A0R3TZ42"/>
<reference evidence="15" key="1">
    <citation type="submission" date="2017-02" db="UniProtKB">
        <authorList>
            <consortium name="WormBaseParasite"/>
        </authorList>
    </citation>
    <scope>IDENTIFICATION</scope>
</reference>
<evidence type="ECO:0000256" key="3">
    <source>
        <dbReference type="ARBA" id="ARBA00022538"/>
    </source>
</evidence>
<evidence type="ECO:0000313" key="13">
    <source>
        <dbReference type="EMBL" id="VDO14990.1"/>
    </source>
</evidence>
<name>A0A0R3TZ42_RODNA</name>
<keyword evidence="8" id="KW-0406">Ion transport</keyword>
<dbReference type="GO" id="GO:0005249">
    <property type="term" value="F:voltage-gated potassium channel activity"/>
    <property type="evidence" value="ECO:0007669"/>
    <property type="project" value="InterPro"/>
</dbReference>
<dbReference type="OrthoDB" id="433309at2759"/>
<feature type="domain" description="Ion transport" evidence="12">
    <location>
        <begin position="6"/>
        <end position="53"/>
    </location>
</feature>
<evidence type="ECO:0000256" key="9">
    <source>
        <dbReference type="ARBA" id="ARBA00023136"/>
    </source>
</evidence>
<dbReference type="WBParaSite" id="HNAJ_0001314101-mRNA-1">
    <property type="protein sequence ID" value="HNAJ_0001314101-mRNA-1"/>
    <property type="gene ID" value="HNAJ_0001314101"/>
</dbReference>
<evidence type="ECO:0000256" key="4">
    <source>
        <dbReference type="ARBA" id="ARBA00022692"/>
    </source>
</evidence>
<keyword evidence="4 11" id="KW-0812">Transmembrane</keyword>
<dbReference type="PANTHER" id="PTHR11537">
    <property type="entry name" value="VOLTAGE-GATED POTASSIUM CHANNEL"/>
    <property type="match status" value="1"/>
</dbReference>
<dbReference type="AlphaFoldDB" id="A0A0R3TZ42"/>
<keyword evidence="7 11" id="KW-1133">Transmembrane helix</keyword>
<accession>A0A0R3TZ42</accession>
<dbReference type="SUPFAM" id="SSF81324">
    <property type="entry name" value="Voltage-gated potassium channels"/>
    <property type="match status" value="1"/>
</dbReference>
<evidence type="ECO:0000313" key="15">
    <source>
        <dbReference type="WBParaSite" id="HNAJ_0001314101-mRNA-1"/>
    </source>
</evidence>
<keyword evidence="3" id="KW-0633">Potassium transport</keyword>
<dbReference type="Proteomes" id="UP000278807">
    <property type="component" value="Unassembled WGS sequence"/>
</dbReference>
<keyword evidence="10" id="KW-0407">Ion channel</keyword>
<keyword evidence="5" id="KW-0631">Potassium channel</keyword>
<comment type="subcellular location">
    <subcellularLocation>
        <location evidence="1">Membrane</location>
        <topology evidence="1">Multi-pass membrane protein</topology>
    </subcellularLocation>
</comment>
<dbReference type="PANTHER" id="PTHR11537:SF254">
    <property type="entry name" value="POTASSIUM VOLTAGE-GATED CHANNEL PROTEIN SHAB"/>
    <property type="match status" value="1"/>
</dbReference>
<dbReference type="Gene3D" id="1.10.287.70">
    <property type="match status" value="1"/>
</dbReference>
<keyword evidence="9 11" id="KW-0472">Membrane</keyword>
<organism evidence="15">
    <name type="scientific">Rodentolepis nana</name>
    <name type="common">Dwarf tapeworm</name>
    <name type="synonym">Hymenolepis nana</name>
    <dbReference type="NCBI Taxonomy" id="102285"/>
    <lineage>
        <taxon>Eukaryota</taxon>
        <taxon>Metazoa</taxon>
        <taxon>Spiralia</taxon>
        <taxon>Lophotrochozoa</taxon>
        <taxon>Platyhelminthes</taxon>
        <taxon>Cestoda</taxon>
        <taxon>Eucestoda</taxon>
        <taxon>Cyclophyllidea</taxon>
        <taxon>Hymenolepididae</taxon>
        <taxon>Rodentolepis</taxon>
    </lineage>
</organism>